<proteinExistence type="predicted"/>
<dbReference type="GO" id="GO:0044659">
    <property type="term" value="P:viral release from host cell by cytolysis"/>
    <property type="evidence" value="ECO:0007669"/>
    <property type="project" value="InterPro"/>
</dbReference>
<organism evidence="2 3">
    <name type="scientific">Herbaspirillum rubrisubalbicans</name>
    <dbReference type="NCBI Taxonomy" id="80842"/>
    <lineage>
        <taxon>Bacteria</taxon>
        <taxon>Pseudomonadati</taxon>
        <taxon>Pseudomonadota</taxon>
        <taxon>Betaproteobacteria</taxon>
        <taxon>Burkholderiales</taxon>
        <taxon>Oxalobacteraceae</taxon>
        <taxon>Herbaspirillum</taxon>
    </lineage>
</organism>
<dbReference type="Pfam" id="PF03245">
    <property type="entry name" value="Phage_lysis"/>
    <property type="match status" value="1"/>
</dbReference>
<name>A0AAD0UB96_9BURK</name>
<evidence type="ECO:0008006" key="4">
    <source>
        <dbReference type="Google" id="ProtNLM"/>
    </source>
</evidence>
<dbReference type="AlphaFoldDB" id="A0AAD0UB96"/>
<reference evidence="2 3" key="1">
    <citation type="submission" date="2017-11" db="EMBL/GenBank/DDBJ databases">
        <title>Complete genome sequence of Herbaspirillum rubrisubalbicans DSM 11543.</title>
        <authorList>
            <person name="Chen M."/>
            <person name="An Q."/>
        </authorList>
    </citation>
    <scope>NUCLEOTIDE SEQUENCE [LARGE SCALE GENOMIC DNA]</scope>
    <source>
        <strain evidence="2 3">DSM 11543</strain>
    </source>
</reference>
<dbReference type="InterPro" id="IPR004929">
    <property type="entry name" value="I-spanin"/>
</dbReference>
<dbReference type="RefSeq" id="WP_061790695.1">
    <property type="nucleotide sequence ID" value="NZ_CP024996.1"/>
</dbReference>
<dbReference type="Proteomes" id="UP000269199">
    <property type="component" value="Chromosome"/>
</dbReference>
<evidence type="ECO:0000313" key="2">
    <source>
        <dbReference type="EMBL" id="AYR25751.1"/>
    </source>
</evidence>
<evidence type="ECO:0000313" key="3">
    <source>
        <dbReference type="Proteomes" id="UP000269199"/>
    </source>
</evidence>
<accession>A0AAD0UB96</accession>
<keyword evidence="1" id="KW-1133">Transmembrane helix</keyword>
<gene>
    <name evidence="2" type="ORF">RC54_18900</name>
</gene>
<dbReference type="EMBL" id="CP024996">
    <property type="protein sequence ID" value="AYR25751.1"/>
    <property type="molecule type" value="Genomic_DNA"/>
</dbReference>
<feature type="transmembrane region" description="Helical" evidence="1">
    <location>
        <begin position="6"/>
        <end position="28"/>
    </location>
</feature>
<sequence>MNRLQTVAAVLGAVVLALCLGLIGGYLWGGHRQAQIDEGRAAEVSEQHALALASATERYREAERSGQQAVAAITAAAQQEKENAKKQMDVLRGELRAGAVRLSVTVDAASAAAAAQAAAAGDREARADLLPAAAGRILDFALEGDDIVRDLNACVDKYHRAEQVINEAGQQ</sequence>
<keyword evidence="1" id="KW-0472">Membrane</keyword>
<keyword evidence="1" id="KW-0812">Transmembrane</keyword>
<protein>
    <recommendedName>
        <fullName evidence="4">Lysozyme</fullName>
    </recommendedName>
</protein>
<evidence type="ECO:0000256" key="1">
    <source>
        <dbReference type="SAM" id="Phobius"/>
    </source>
</evidence>